<organism evidence="11 12">
    <name type="scientific">Pricia mediterranea</name>
    <dbReference type="NCBI Taxonomy" id="3076079"/>
    <lineage>
        <taxon>Bacteria</taxon>
        <taxon>Pseudomonadati</taxon>
        <taxon>Bacteroidota</taxon>
        <taxon>Flavobacteriia</taxon>
        <taxon>Flavobacteriales</taxon>
        <taxon>Flavobacteriaceae</taxon>
        <taxon>Pricia</taxon>
    </lineage>
</organism>
<reference evidence="11 12" key="1">
    <citation type="submission" date="2023-09" db="EMBL/GenBank/DDBJ databases">
        <title>Novel taxa isolated from Blanes Bay.</title>
        <authorList>
            <person name="Rey-Velasco X."/>
            <person name="Lucena T."/>
        </authorList>
    </citation>
    <scope>NUCLEOTIDE SEQUENCE [LARGE SCALE GENOMIC DNA]</scope>
    <source>
        <strain evidence="11 12">S334</strain>
    </source>
</reference>
<dbReference type="Gene3D" id="2.60.15.10">
    <property type="entry name" value="F0F1 ATP synthase delta/epsilon subunit, N-terminal"/>
    <property type="match status" value="1"/>
</dbReference>
<evidence type="ECO:0000256" key="3">
    <source>
        <dbReference type="ARBA" id="ARBA00005712"/>
    </source>
</evidence>
<keyword evidence="8" id="KW-1003">Cell membrane</keyword>
<evidence type="ECO:0000313" key="11">
    <source>
        <dbReference type="EMBL" id="MDT7829866.1"/>
    </source>
</evidence>
<evidence type="ECO:0000259" key="10">
    <source>
        <dbReference type="Pfam" id="PF02823"/>
    </source>
</evidence>
<dbReference type="CDD" id="cd12152">
    <property type="entry name" value="F1-ATPase_delta"/>
    <property type="match status" value="1"/>
</dbReference>
<keyword evidence="12" id="KW-1185">Reference proteome</keyword>
<gene>
    <name evidence="8" type="primary">atpC</name>
    <name evidence="11" type="ORF">RQM65_14425</name>
</gene>
<evidence type="ECO:0000256" key="6">
    <source>
        <dbReference type="ARBA" id="ARBA00023136"/>
    </source>
</evidence>
<name>A0ABU3L800_9FLAO</name>
<dbReference type="InterPro" id="IPR020546">
    <property type="entry name" value="ATP_synth_F1_dsu/esu_N"/>
</dbReference>
<dbReference type="EMBL" id="JAVTTP010000001">
    <property type="protein sequence ID" value="MDT7829866.1"/>
    <property type="molecule type" value="Genomic_DNA"/>
</dbReference>
<evidence type="ECO:0000256" key="8">
    <source>
        <dbReference type="HAMAP-Rule" id="MF_00530"/>
    </source>
</evidence>
<dbReference type="NCBIfam" id="TIGR03166">
    <property type="entry name" value="alt_F1F0_F1_eps"/>
    <property type="match status" value="1"/>
</dbReference>
<dbReference type="Pfam" id="PF02823">
    <property type="entry name" value="ATP-synt_DE_N"/>
    <property type="match status" value="1"/>
</dbReference>
<proteinExistence type="inferred from homology"/>
<keyword evidence="4 8" id="KW-0813">Transport</keyword>
<keyword evidence="5 8" id="KW-0406">Ion transport</keyword>
<sequence>MDIDLMHLKILLPDRVFADFDHVKKIVVETTAGAYGILPRRLDCTAALSPGILSYETEKQGVKYIALDEGIMIKAGSEVSVSVRYAIGDAPLGELRDLVEREMMQLDELEINARSVMAKLETGFMRNLQKIGK</sequence>
<accession>A0ABU3L800</accession>
<keyword evidence="6 8" id="KW-0472">Membrane</keyword>
<dbReference type="InterPro" id="IPR001469">
    <property type="entry name" value="ATP_synth_F1_dsu/esu"/>
</dbReference>
<evidence type="ECO:0000256" key="1">
    <source>
        <dbReference type="ARBA" id="ARBA00003543"/>
    </source>
</evidence>
<feature type="domain" description="ATP synthase F1 complex delta/epsilon subunit N-terminal" evidence="10">
    <location>
        <begin position="6"/>
        <end position="85"/>
    </location>
</feature>
<evidence type="ECO:0000256" key="7">
    <source>
        <dbReference type="ARBA" id="ARBA00023196"/>
    </source>
</evidence>
<comment type="caution">
    <text evidence="11">The sequence shown here is derived from an EMBL/GenBank/DDBJ whole genome shotgun (WGS) entry which is preliminary data.</text>
</comment>
<comment type="subcellular location">
    <subcellularLocation>
        <location evidence="8">Cell membrane</location>
        <topology evidence="8">Peripheral membrane protein</topology>
    </subcellularLocation>
    <subcellularLocation>
        <location evidence="2">Endomembrane system</location>
        <topology evidence="2">Peripheral membrane protein</topology>
    </subcellularLocation>
</comment>
<comment type="function">
    <text evidence="1 8">Produces ATP from ADP in the presence of a proton gradient across the membrane.</text>
</comment>
<evidence type="ECO:0000256" key="2">
    <source>
        <dbReference type="ARBA" id="ARBA00004184"/>
    </source>
</evidence>
<dbReference type="InterPro" id="IPR024037">
    <property type="entry name" value="Alt_ATP_synth_F1_esu"/>
</dbReference>
<comment type="similarity">
    <text evidence="3 8">Belongs to the ATPase epsilon chain family.</text>
</comment>
<keyword evidence="7 8" id="KW-0139">CF(1)</keyword>
<dbReference type="Proteomes" id="UP001250656">
    <property type="component" value="Unassembled WGS sequence"/>
</dbReference>
<evidence type="ECO:0000256" key="9">
    <source>
        <dbReference type="SAM" id="Coils"/>
    </source>
</evidence>
<keyword evidence="8" id="KW-0375">Hydrogen ion transport</keyword>
<evidence type="ECO:0000256" key="4">
    <source>
        <dbReference type="ARBA" id="ARBA00022448"/>
    </source>
</evidence>
<dbReference type="InterPro" id="IPR036771">
    <property type="entry name" value="ATPsynth_dsu/esu_N"/>
</dbReference>
<comment type="subunit">
    <text evidence="8">F-type ATPases have 2 components, CF(1) - the catalytic core - and CF(0) - the membrane proton channel. CF(1) has five subunits: alpha(3), beta(3), gamma(1), delta(1), epsilon(1). CF(0) has three main subunits: a, b and c.</text>
</comment>
<protein>
    <recommendedName>
        <fullName evidence="8">ATP synthase epsilon chain</fullName>
    </recommendedName>
    <alternativeName>
        <fullName evidence="8">ATP synthase F1 sector epsilon subunit</fullName>
    </alternativeName>
    <alternativeName>
        <fullName evidence="8">F-ATPase epsilon subunit</fullName>
    </alternativeName>
</protein>
<evidence type="ECO:0000313" key="12">
    <source>
        <dbReference type="Proteomes" id="UP001250656"/>
    </source>
</evidence>
<dbReference type="RefSeq" id="WP_314016105.1">
    <property type="nucleotide sequence ID" value="NZ_JAVTTP010000001.1"/>
</dbReference>
<dbReference type="HAMAP" id="MF_00530">
    <property type="entry name" value="ATP_synth_epsil_bac"/>
    <property type="match status" value="1"/>
</dbReference>
<dbReference type="NCBIfam" id="NF004871">
    <property type="entry name" value="PRK06228.1"/>
    <property type="match status" value="1"/>
</dbReference>
<evidence type="ECO:0000256" key="5">
    <source>
        <dbReference type="ARBA" id="ARBA00023065"/>
    </source>
</evidence>
<dbReference type="SUPFAM" id="SSF51344">
    <property type="entry name" value="Epsilon subunit of F1F0-ATP synthase N-terminal domain"/>
    <property type="match status" value="1"/>
</dbReference>
<keyword evidence="9" id="KW-0175">Coiled coil</keyword>
<keyword evidence="8" id="KW-0066">ATP synthesis</keyword>
<feature type="coiled-coil region" evidence="9">
    <location>
        <begin position="92"/>
        <end position="119"/>
    </location>
</feature>